<evidence type="ECO:0000256" key="3">
    <source>
        <dbReference type="SAM" id="SignalP"/>
    </source>
</evidence>
<keyword evidence="2" id="KW-0812">Transmembrane</keyword>
<feature type="signal peptide" evidence="3">
    <location>
        <begin position="1"/>
        <end position="21"/>
    </location>
</feature>
<keyword evidence="3" id="KW-0732">Signal</keyword>
<evidence type="ECO:0000256" key="1">
    <source>
        <dbReference type="SAM" id="MobiDB-lite"/>
    </source>
</evidence>
<feature type="compositionally biased region" description="Polar residues" evidence="1">
    <location>
        <begin position="456"/>
        <end position="467"/>
    </location>
</feature>
<reference evidence="4 5" key="1">
    <citation type="submission" date="2024-11" db="EMBL/GenBank/DDBJ databases">
        <title>Chromosome-level genome assembly of the freshwater bivalve Anodonta woodiana.</title>
        <authorList>
            <person name="Chen X."/>
        </authorList>
    </citation>
    <scope>NUCLEOTIDE SEQUENCE [LARGE SCALE GENOMIC DNA]</scope>
    <source>
        <strain evidence="4">MN2024</strain>
        <tissue evidence="4">Gills</tissue>
    </source>
</reference>
<feature type="chain" id="PRO_5044789642" evidence="3">
    <location>
        <begin position="22"/>
        <end position="570"/>
    </location>
</feature>
<evidence type="ECO:0000313" key="5">
    <source>
        <dbReference type="Proteomes" id="UP001634394"/>
    </source>
</evidence>
<accession>A0ABD3XER6</accession>
<keyword evidence="2" id="KW-0472">Membrane</keyword>
<name>A0ABD3XER6_SINWO</name>
<gene>
    <name evidence="4" type="ORF">ACJMK2_024868</name>
</gene>
<sequence>METVTMVCVFLVMLGTAQTNAYSKEEIYKKGDNATVFIKNISADGWNSLDIYFTALTQKLQDIHIIIIAPNTNKKNHIEVSRNYSGRIIDINMKNESLKFLLLNVNYMDSGNYTVFDGKIEKGKCSILVTRLILNGQVSKPMTLPFLCNNTNTSSIKIGKNHDFDYVDYIIYDVARKDCAYTKVSQDYKDRNFSCVLHDAKFQLTFRELIWSDKGAYIARDDLGILLDALYVGIAEHTHSLGQTTWPLVSSVVIVLVAAVLAIVTVRKIRGREVPKTTINNLTDRNGNQNTVDITRNRHFEETTSAEASAMILTKINNEDDPTDLTNNKSHKKVKSNDRHYHARGLYSKSPRRTSNKHQMHSSVSSDEDFQSETTHGYNSTRKCAKLKTECRSDKPHLSSTKNIAGPSFEYDYVVQGSWKTSRAQAPDPVATKQKKGIVINDDSISWHRKEEKTSSSRVDPSTSYASVSRKRTKKNTHCTDYSAEQGSRDLNIELTSPCSFEFKSGALVKKSRGAPPMFNYELAKDVSDDSSSCYVSNENLMVDSSGRPSIKSSVRTFMDDDCYYSLYSF</sequence>
<dbReference type="AlphaFoldDB" id="A0ABD3XER6"/>
<keyword evidence="5" id="KW-1185">Reference proteome</keyword>
<feature type="transmembrane region" description="Helical" evidence="2">
    <location>
        <begin position="246"/>
        <end position="266"/>
    </location>
</feature>
<protein>
    <submittedName>
        <fullName evidence="4">Uncharacterized protein</fullName>
    </submittedName>
</protein>
<feature type="region of interest" description="Disordered" evidence="1">
    <location>
        <begin position="317"/>
        <end position="379"/>
    </location>
</feature>
<keyword evidence="2" id="KW-1133">Transmembrane helix</keyword>
<proteinExistence type="predicted"/>
<feature type="region of interest" description="Disordered" evidence="1">
    <location>
        <begin position="447"/>
        <end position="471"/>
    </location>
</feature>
<feature type="compositionally biased region" description="Basic residues" evidence="1">
    <location>
        <begin position="350"/>
        <end position="360"/>
    </location>
</feature>
<evidence type="ECO:0000256" key="2">
    <source>
        <dbReference type="SAM" id="Phobius"/>
    </source>
</evidence>
<evidence type="ECO:0000313" key="4">
    <source>
        <dbReference type="EMBL" id="KAL3884764.1"/>
    </source>
</evidence>
<dbReference type="Proteomes" id="UP001634394">
    <property type="component" value="Unassembled WGS sequence"/>
</dbReference>
<organism evidence="4 5">
    <name type="scientific">Sinanodonta woodiana</name>
    <name type="common">Chinese pond mussel</name>
    <name type="synonym">Anodonta woodiana</name>
    <dbReference type="NCBI Taxonomy" id="1069815"/>
    <lineage>
        <taxon>Eukaryota</taxon>
        <taxon>Metazoa</taxon>
        <taxon>Spiralia</taxon>
        <taxon>Lophotrochozoa</taxon>
        <taxon>Mollusca</taxon>
        <taxon>Bivalvia</taxon>
        <taxon>Autobranchia</taxon>
        <taxon>Heteroconchia</taxon>
        <taxon>Palaeoheterodonta</taxon>
        <taxon>Unionida</taxon>
        <taxon>Unionoidea</taxon>
        <taxon>Unionidae</taxon>
        <taxon>Unioninae</taxon>
        <taxon>Sinanodonta</taxon>
    </lineage>
</organism>
<comment type="caution">
    <text evidence="4">The sequence shown here is derived from an EMBL/GenBank/DDBJ whole genome shotgun (WGS) entry which is preliminary data.</text>
</comment>
<dbReference type="EMBL" id="JBJQND010000002">
    <property type="protein sequence ID" value="KAL3884764.1"/>
    <property type="molecule type" value="Genomic_DNA"/>
</dbReference>